<dbReference type="OrthoDB" id="3078754at2"/>
<protein>
    <recommendedName>
        <fullName evidence="3">Glycoside hydrolase family 19 catalytic domain-containing protein</fullName>
    </recommendedName>
</protein>
<dbReference type="Gene3D" id="1.10.530.10">
    <property type="match status" value="1"/>
</dbReference>
<dbReference type="AlphaFoldDB" id="A0A2S7WMJ9"/>
<evidence type="ECO:0000313" key="1">
    <source>
        <dbReference type="EMBL" id="PQJ78844.1"/>
    </source>
</evidence>
<dbReference type="RefSeq" id="WP_105015440.1">
    <property type="nucleotide sequence ID" value="NZ_MSCN01000001.1"/>
</dbReference>
<accession>A0A2S7WMJ9</accession>
<gene>
    <name evidence="1" type="ORF">BTO18_06445</name>
</gene>
<sequence>MTRTGGKIYDTATKKCNCPEGKKEDDNGNCVDDCDTSKEDLKKVFPNMSDSKAETLAKIINDKGRDFGIDSNEDLWHFLAQAGHETGGFNKLSVTESTYWTTASKLAKTYKKFTMDSIKAKNDKNLYYAPDYLKNSSDVANIAMCCRYGNGNVASGHGYRYRGRGIFQLTWKDNYKAFKTWYNNKYDPDIDPVSNPDIIASNDTLAVLSGMWYYKTRVVDKITISSSTTVKAVTKPINSATKGLSDRKKKFQKAKDSINCK</sequence>
<evidence type="ECO:0000313" key="2">
    <source>
        <dbReference type="Proteomes" id="UP000238882"/>
    </source>
</evidence>
<comment type="caution">
    <text evidence="1">The sequence shown here is derived from an EMBL/GenBank/DDBJ whole genome shotgun (WGS) entry which is preliminary data.</text>
</comment>
<dbReference type="EMBL" id="MSCN01000001">
    <property type="protein sequence ID" value="PQJ78844.1"/>
    <property type="molecule type" value="Genomic_DNA"/>
</dbReference>
<name>A0A2S7WMJ9_9FLAO</name>
<reference evidence="1 2" key="1">
    <citation type="submission" date="2016-12" db="EMBL/GenBank/DDBJ databases">
        <title>Trade-off between light-utilization and light-protection in marine flavobacteria.</title>
        <authorList>
            <person name="Kumagai Y."/>
            <person name="Yoshizawa S."/>
            <person name="Kogure K."/>
            <person name="Iwasaki W."/>
        </authorList>
    </citation>
    <scope>NUCLEOTIDE SEQUENCE [LARGE SCALE GENOMIC DNA]</scope>
    <source>
        <strain evidence="1 2">NBRC 108759</strain>
    </source>
</reference>
<evidence type="ECO:0008006" key="3">
    <source>
        <dbReference type="Google" id="ProtNLM"/>
    </source>
</evidence>
<dbReference type="InterPro" id="IPR023346">
    <property type="entry name" value="Lysozyme-like_dom_sf"/>
</dbReference>
<dbReference type="Proteomes" id="UP000238882">
    <property type="component" value="Unassembled WGS sequence"/>
</dbReference>
<dbReference type="SUPFAM" id="SSF53955">
    <property type="entry name" value="Lysozyme-like"/>
    <property type="match status" value="1"/>
</dbReference>
<keyword evidence="2" id="KW-1185">Reference proteome</keyword>
<organism evidence="1 2">
    <name type="scientific">Polaribacter porphyrae</name>
    <dbReference type="NCBI Taxonomy" id="1137780"/>
    <lineage>
        <taxon>Bacteria</taxon>
        <taxon>Pseudomonadati</taxon>
        <taxon>Bacteroidota</taxon>
        <taxon>Flavobacteriia</taxon>
        <taxon>Flavobacteriales</taxon>
        <taxon>Flavobacteriaceae</taxon>
    </lineage>
</organism>
<proteinExistence type="predicted"/>